<feature type="transmembrane region" description="Helical" evidence="1">
    <location>
        <begin position="33"/>
        <end position="51"/>
    </location>
</feature>
<proteinExistence type="predicted"/>
<comment type="caution">
    <text evidence="2">The sequence shown here is derived from an EMBL/GenBank/DDBJ whole genome shotgun (WGS) entry which is preliminary data.</text>
</comment>
<evidence type="ECO:0000256" key="1">
    <source>
        <dbReference type="SAM" id="Phobius"/>
    </source>
</evidence>
<gene>
    <name evidence="2" type="ORF">HNR19_002892</name>
</gene>
<dbReference type="EMBL" id="JACCFP010000001">
    <property type="protein sequence ID" value="NYJ02194.1"/>
    <property type="molecule type" value="Genomic_DNA"/>
</dbReference>
<protein>
    <submittedName>
        <fullName evidence="2">Uncharacterized protein</fullName>
    </submittedName>
</protein>
<sequence length="52" mass="5567">MDPETRAELERRIELIENGGDDGVLPPLPLVDLVAAVVGLALAACALLWWAL</sequence>
<evidence type="ECO:0000313" key="3">
    <source>
        <dbReference type="Proteomes" id="UP000530424"/>
    </source>
</evidence>
<keyword evidence="1" id="KW-0812">Transmembrane</keyword>
<evidence type="ECO:0000313" key="2">
    <source>
        <dbReference type="EMBL" id="NYJ02194.1"/>
    </source>
</evidence>
<keyword evidence="3" id="KW-1185">Reference proteome</keyword>
<reference evidence="2 3" key="1">
    <citation type="submission" date="2020-07" db="EMBL/GenBank/DDBJ databases">
        <title>Sequencing the genomes of 1000 actinobacteria strains.</title>
        <authorList>
            <person name="Klenk H.-P."/>
        </authorList>
    </citation>
    <scope>NUCLEOTIDE SEQUENCE [LARGE SCALE GENOMIC DNA]</scope>
    <source>
        <strain evidence="2 3">DSM 103833</strain>
    </source>
</reference>
<organism evidence="2 3">
    <name type="scientific">Nocardioides thalensis</name>
    <dbReference type="NCBI Taxonomy" id="1914755"/>
    <lineage>
        <taxon>Bacteria</taxon>
        <taxon>Bacillati</taxon>
        <taxon>Actinomycetota</taxon>
        <taxon>Actinomycetes</taxon>
        <taxon>Propionibacteriales</taxon>
        <taxon>Nocardioidaceae</taxon>
        <taxon>Nocardioides</taxon>
    </lineage>
</organism>
<name>A0A853C433_9ACTN</name>
<dbReference type="RefSeq" id="WP_179668597.1">
    <property type="nucleotide sequence ID" value="NZ_JACCFP010000001.1"/>
</dbReference>
<dbReference type="AlphaFoldDB" id="A0A853C433"/>
<keyword evidence="1" id="KW-0472">Membrane</keyword>
<keyword evidence="1" id="KW-1133">Transmembrane helix</keyword>
<accession>A0A853C433</accession>
<dbReference type="Proteomes" id="UP000530424">
    <property type="component" value="Unassembled WGS sequence"/>
</dbReference>